<dbReference type="SUPFAM" id="SSF56219">
    <property type="entry name" value="DNase I-like"/>
    <property type="match status" value="1"/>
</dbReference>
<dbReference type="InterPro" id="IPR005135">
    <property type="entry name" value="Endo/exonuclease/phosphatase"/>
</dbReference>
<dbReference type="InterPro" id="IPR052343">
    <property type="entry name" value="Retrotransposon-Effector_Assoc"/>
</dbReference>
<name>A0ABM4UEP5_COFAR</name>
<dbReference type="PANTHER" id="PTHR46890:SF48">
    <property type="entry name" value="RNA-DIRECTED DNA POLYMERASE"/>
    <property type="match status" value="1"/>
</dbReference>
<dbReference type="RefSeq" id="XP_071905753.1">
    <property type="nucleotide sequence ID" value="XM_072049652.1"/>
</dbReference>
<protein>
    <recommendedName>
        <fullName evidence="1">Endonuclease/exonuclease/phosphatase domain-containing protein</fullName>
    </recommendedName>
</protein>
<organism evidence="2 3">
    <name type="scientific">Coffea arabica</name>
    <name type="common">Arabian coffee</name>
    <dbReference type="NCBI Taxonomy" id="13443"/>
    <lineage>
        <taxon>Eukaryota</taxon>
        <taxon>Viridiplantae</taxon>
        <taxon>Streptophyta</taxon>
        <taxon>Embryophyta</taxon>
        <taxon>Tracheophyta</taxon>
        <taxon>Spermatophyta</taxon>
        <taxon>Magnoliopsida</taxon>
        <taxon>eudicotyledons</taxon>
        <taxon>Gunneridae</taxon>
        <taxon>Pentapetalae</taxon>
        <taxon>asterids</taxon>
        <taxon>lamiids</taxon>
        <taxon>Gentianales</taxon>
        <taxon>Rubiaceae</taxon>
        <taxon>Ixoroideae</taxon>
        <taxon>Gardenieae complex</taxon>
        <taxon>Bertiereae - Coffeeae clade</taxon>
        <taxon>Coffeeae</taxon>
        <taxon>Coffea</taxon>
    </lineage>
</organism>
<evidence type="ECO:0000313" key="2">
    <source>
        <dbReference type="Proteomes" id="UP001652660"/>
    </source>
</evidence>
<dbReference type="Gene3D" id="3.60.10.10">
    <property type="entry name" value="Endonuclease/exonuclease/phosphatase"/>
    <property type="match status" value="1"/>
</dbReference>
<dbReference type="InterPro" id="IPR036691">
    <property type="entry name" value="Endo/exonu/phosph_ase_sf"/>
</dbReference>
<sequence length="425" mass="48504">MDFSFVRALCSIERHRVLWEKLLSDKPISLPWCIGGDFNVIVDAHEKRDGQPFSVLEGIEFLAFKEEAEVFDAEFSGSSFTWYNNRRGRARIWKRLDRLLINGKCSDLASPISVVHLARHPSDHAPMKISFSSRLDNRPRLFRFLNVWTSQPSLLEVIRATWDTAVQGSLLRVLYLKLLATWRAIQQWNKHYFGNIGTAVKEAEVVLERAKGGVTNDDSDEDPEELHKAQAELNRALAIEEQFWRQKARVKWLSSGDRNTRWGELGHLIPPMVTREESTLLAEVPDMEEVQRLVFDMDGESAIGPDGFTSKFFTFTWDIIAQDVHRVVVSFFCGSELPRFITFTSIVLLPKVSNPQDFSKFRPISLCNFFNKLLSRISVGRLASVVPRIITPEQTGFVKGRSIIDNYFLAQELIADIGKKARGGT</sequence>
<feature type="domain" description="Endonuclease/exonuclease/phosphatase" evidence="1">
    <location>
        <begin position="11"/>
        <end position="124"/>
    </location>
</feature>
<dbReference type="GeneID" id="140006982"/>
<evidence type="ECO:0000259" key="1">
    <source>
        <dbReference type="Pfam" id="PF03372"/>
    </source>
</evidence>
<gene>
    <name evidence="3" type="primary">LOC140006982</name>
</gene>
<reference evidence="3" key="1">
    <citation type="submission" date="2025-08" db="UniProtKB">
        <authorList>
            <consortium name="RefSeq"/>
        </authorList>
    </citation>
    <scope>IDENTIFICATION</scope>
    <source>
        <tissue evidence="3">Leaves</tissue>
    </source>
</reference>
<dbReference type="PANTHER" id="PTHR46890">
    <property type="entry name" value="NON-LTR RETROLELEMENT REVERSE TRANSCRIPTASE-LIKE PROTEIN-RELATED"/>
    <property type="match status" value="1"/>
</dbReference>
<proteinExistence type="predicted"/>
<evidence type="ECO:0000313" key="3">
    <source>
        <dbReference type="RefSeq" id="XP_071905753.1"/>
    </source>
</evidence>
<dbReference type="Pfam" id="PF03372">
    <property type="entry name" value="Exo_endo_phos"/>
    <property type="match status" value="1"/>
</dbReference>
<accession>A0ABM4UEP5</accession>
<dbReference type="Proteomes" id="UP001652660">
    <property type="component" value="Chromosome 5e"/>
</dbReference>
<keyword evidence="2" id="KW-1185">Reference proteome</keyword>